<evidence type="ECO:0000313" key="3">
    <source>
        <dbReference type="EMBL" id="KJF60148.1"/>
    </source>
</evidence>
<organism evidence="3 4">
    <name type="scientific">Coccidioides immitis (strain RS)</name>
    <name type="common">Valley fever fungus</name>
    <dbReference type="NCBI Taxonomy" id="246410"/>
    <lineage>
        <taxon>Eukaryota</taxon>
        <taxon>Fungi</taxon>
        <taxon>Dikarya</taxon>
        <taxon>Ascomycota</taxon>
        <taxon>Pezizomycotina</taxon>
        <taxon>Eurotiomycetes</taxon>
        <taxon>Eurotiomycetidae</taxon>
        <taxon>Onygenales</taxon>
        <taxon>Onygenaceae</taxon>
        <taxon>Coccidioides</taxon>
    </lineage>
</organism>
<proteinExistence type="predicted"/>
<dbReference type="InParanoid" id="A0A0D8JV59"/>
<dbReference type="VEuPathDB" id="FungiDB:CIMG_12777"/>
<evidence type="ECO:0000256" key="1">
    <source>
        <dbReference type="SAM" id="MobiDB-lite"/>
    </source>
</evidence>
<feature type="region of interest" description="Disordered" evidence="1">
    <location>
        <begin position="61"/>
        <end position="93"/>
    </location>
</feature>
<name>A0A0D8JV59_COCIM</name>
<protein>
    <submittedName>
        <fullName evidence="3">Uncharacterized protein</fullName>
    </submittedName>
</protein>
<gene>
    <name evidence="3" type="ORF">CIMG_12777</name>
</gene>
<reference evidence="4" key="2">
    <citation type="journal article" date="2010" name="Genome Res.">
        <title>Population genomic sequencing of Coccidioides fungi reveals recent hybridization and transposon control.</title>
        <authorList>
            <person name="Neafsey D.E."/>
            <person name="Barker B.M."/>
            <person name="Sharpton T.J."/>
            <person name="Stajich J.E."/>
            <person name="Park D.J."/>
            <person name="Whiston E."/>
            <person name="Hung C.-Y."/>
            <person name="McMahan C."/>
            <person name="White J."/>
            <person name="Sykes S."/>
            <person name="Heiman D."/>
            <person name="Young S."/>
            <person name="Zeng Q."/>
            <person name="Abouelleil A."/>
            <person name="Aftuck L."/>
            <person name="Bessette D."/>
            <person name="Brown A."/>
            <person name="FitzGerald M."/>
            <person name="Lui A."/>
            <person name="Macdonald J.P."/>
            <person name="Priest M."/>
            <person name="Orbach M.J."/>
            <person name="Galgiani J.N."/>
            <person name="Kirkland T.N."/>
            <person name="Cole G.T."/>
            <person name="Birren B.W."/>
            <person name="Henn M.R."/>
            <person name="Taylor J.W."/>
            <person name="Rounsley S.D."/>
        </authorList>
    </citation>
    <scope>GENOME REANNOTATION</scope>
    <source>
        <strain evidence="4">RS</strain>
    </source>
</reference>
<dbReference type="KEGG" id="cim:CIMG_12777"/>
<evidence type="ECO:0000256" key="2">
    <source>
        <dbReference type="SAM" id="SignalP"/>
    </source>
</evidence>
<dbReference type="EMBL" id="GG704911">
    <property type="protein sequence ID" value="KJF60148.1"/>
    <property type="molecule type" value="Genomic_DNA"/>
</dbReference>
<keyword evidence="4" id="KW-1185">Reference proteome</keyword>
<reference evidence="4" key="1">
    <citation type="journal article" date="2009" name="Genome Res.">
        <title>Comparative genomic analyses of the human fungal pathogens Coccidioides and their relatives.</title>
        <authorList>
            <person name="Sharpton T.J."/>
            <person name="Stajich J.E."/>
            <person name="Rounsley S.D."/>
            <person name="Gardner M.J."/>
            <person name="Wortman J.R."/>
            <person name="Jordar V.S."/>
            <person name="Maiti R."/>
            <person name="Kodira C.D."/>
            <person name="Neafsey D.E."/>
            <person name="Zeng Q."/>
            <person name="Hung C.-Y."/>
            <person name="McMahan C."/>
            <person name="Muszewska A."/>
            <person name="Grynberg M."/>
            <person name="Mandel M.A."/>
            <person name="Kellner E.M."/>
            <person name="Barker B.M."/>
            <person name="Galgiani J.N."/>
            <person name="Orbach M.J."/>
            <person name="Kirkland T.N."/>
            <person name="Cole G.T."/>
            <person name="Henn M.R."/>
            <person name="Birren B.W."/>
            <person name="Taylor J.W."/>
        </authorList>
    </citation>
    <scope>NUCLEOTIDE SEQUENCE [LARGE SCALE GENOMIC DNA]</scope>
    <source>
        <strain evidence="4">RS</strain>
    </source>
</reference>
<dbReference type="Proteomes" id="UP000001261">
    <property type="component" value="Unassembled WGS sequence"/>
</dbReference>
<accession>A0A0D8JV59</accession>
<feature type="signal peptide" evidence="2">
    <location>
        <begin position="1"/>
        <end position="23"/>
    </location>
</feature>
<evidence type="ECO:0000313" key="4">
    <source>
        <dbReference type="Proteomes" id="UP000001261"/>
    </source>
</evidence>
<dbReference type="AlphaFoldDB" id="A0A0D8JV59"/>
<keyword evidence="2" id="KW-0732">Signal</keyword>
<sequence>MAFLPSVIPVLGVFLVDIRKVLGLPLTRVDQSLDVSRRSKPPPKELFSDIVSSSRFLQQMKNNNPAPAPGFGSYQSSLTQNNTPATGTSGLWN</sequence>
<feature type="compositionally biased region" description="Polar residues" evidence="1">
    <location>
        <begin position="73"/>
        <end position="93"/>
    </location>
</feature>
<dbReference type="GeneID" id="24164404"/>
<dbReference type="RefSeq" id="XP_004445783.1">
    <property type="nucleotide sequence ID" value="XM_004445726.1"/>
</dbReference>
<feature type="chain" id="PRO_5002331436" evidence="2">
    <location>
        <begin position="24"/>
        <end position="93"/>
    </location>
</feature>